<evidence type="ECO:0000256" key="4">
    <source>
        <dbReference type="ARBA" id="ARBA00025707"/>
    </source>
</evidence>
<evidence type="ECO:0000256" key="3">
    <source>
        <dbReference type="ARBA" id="ARBA00022679"/>
    </source>
</evidence>
<comment type="pathway">
    <text evidence="1">Lipid metabolism.</text>
</comment>
<feature type="domain" description="Methyltransferase type 11" evidence="5">
    <location>
        <begin position="49"/>
        <end position="147"/>
    </location>
</feature>
<dbReference type="PANTHER" id="PTHR44307:SF2">
    <property type="entry name" value="PHOSPHOETHANOLAMINE METHYLTRANSFERASE ISOFORM X1"/>
    <property type="match status" value="1"/>
</dbReference>
<evidence type="ECO:0000256" key="1">
    <source>
        <dbReference type="ARBA" id="ARBA00005189"/>
    </source>
</evidence>
<evidence type="ECO:0000256" key="2">
    <source>
        <dbReference type="ARBA" id="ARBA00022603"/>
    </source>
</evidence>
<dbReference type="Proteomes" id="UP000316778">
    <property type="component" value="Unassembled WGS sequence"/>
</dbReference>
<protein>
    <submittedName>
        <fullName evidence="6">Methyltransferase family protein</fullName>
    </submittedName>
</protein>
<accession>A0A562SNA0</accession>
<name>A0A562SNA0_CHIJA</name>
<keyword evidence="2 6" id="KW-0489">Methyltransferase</keyword>
<organism evidence="6 7">
    <name type="scientific">Chitinophaga japonensis</name>
    <name type="common">Flexibacter japonensis</name>
    <dbReference type="NCBI Taxonomy" id="104662"/>
    <lineage>
        <taxon>Bacteria</taxon>
        <taxon>Pseudomonadati</taxon>
        <taxon>Bacteroidota</taxon>
        <taxon>Chitinophagia</taxon>
        <taxon>Chitinophagales</taxon>
        <taxon>Chitinophagaceae</taxon>
        <taxon>Chitinophaga</taxon>
    </lineage>
</organism>
<keyword evidence="3 6" id="KW-0808">Transferase</keyword>
<comment type="caution">
    <text evidence="6">The sequence shown here is derived from an EMBL/GenBank/DDBJ whole genome shotgun (WGS) entry which is preliminary data.</text>
</comment>
<evidence type="ECO:0000259" key="5">
    <source>
        <dbReference type="Pfam" id="PF08241"/>
    </source>
</evidence>
<reference evidence="6 7" key="1">
    <citation type="journal article" date="2013" name="Stand. Genomic Sci.">
        <title>Genomic Encyclopedia of Type Strains, Phase I: The one thousand microbial genomes (KMG-I) project.</title>
        <authorList>
            <person name="Kyrpides N.C."/>
            <person name="Woyke T."/>
            <person name="Eisen J.A."/>
            <person name="Garrity G."/>
            <person name="Lilburn T.G."/>
            <person name="Beck B.J."/>
            <person name="Whitman W.B."/>
            <person name="Hugenholtz P."/>
            <person name="Klenk H.P."/>
        </authorList>
    </citation>
    <scope>NUCLEOTIDE SEQUENCE [LARGE SCALE GENOMIC DNA]</scope>
    <source>
        <strain evidence="6 7">DSM 13484</strain>
    </source>
</reference>
<keyword evidence="7" id="KW-1185">Reference proteome</keyword>
<evidence type="ECO:0000313" key="7">
    <source>
        <dbReference type="Proteomes" id="UP000316778"/>
    </source>
</evidence>
<comment type="pathway">
    <text evidence="4">Phospholipid metabolism.</text>
</comment>
<proteinExistence type="predicted"/>
<sequence>MKNKQLGEQLRRPSGEAGKKVGMQMNISNELLNLWTIEQLNILDNQQVLEIGMGNGYFCNHVLTRAAGLKYYGCDLSEVMVEEAIRLNQANVDNSSASFYLAGADKLPFPDSTFDIVFSVNTIYFWEQPSQELSEIKRVLKRNGELTIAIRTKDSLTHHPFAQYGYRQYNADELNALLEENGFTSVFSLTREEPEKVFDGVNVKVKDLIMTFRPSQKTV</sequence>
<dbReference type="EMBL" id="VLLG01000006">
    <property type="protein sequence ID" value="TWI82613.1"/>
    <property type="molecule type" value="Genomic_DNA"/>
</dbReference>
<dbReference type="GO" id="GO:0008757">
    <property type="term" value="F:S-adenosylmethionine-dependent methyltransferase activity"/>
    <property type="evidence" value="ECO:0007669"/>
    <property type="project" value="InterPro"/>
</dbReference>
<evidence type="ECO:0000313" key="6">
    <source>
        <dbReference type="EMBL" id="TWI82613.1"/>
    </source>
</evidence>
<dbReference type="InterPro" id="IPR029063">
    <property type="entry name" value="SAM-dependent_MTases_sf"/>
</dbReference>
<gene>
    <name evidence="6" type="ORF">LX66_5188</name>
</gene>
<dbReference type="CDD" id="cd02440">
    <property type="entry name" value="AdoMet_MTases"/>
    <property type="match status" value="1"/>
</dbReference>
<dbReference type="InterPro" id="IPR013216">
    <property type="entry name" value="Methyltransf_11"/>
</dbReference>
<dbReference type="SUPFAM" id="SSF53335">
    <property type="entry name" value="S-adenosyl-L-methionine-dependent methyltransferases"/>
    <property type="match status" value="1"/>
</dbReference>
<dbReference type="AlphaFoldDB" id="A0A562SNA0"/>
<dbReference type="Gene3D" id="3.40.50.150">
    <property type="entry name" value="Vaccinia Virus protein VP39"/>
    <property type="match status" value="1"/>
</dbReference>
<dbReference type="GO" id="GO:0032259">
    <property type="term" value="P:methylation"/>
    <property type="evidence" value="ECO:0007669"/>
    <property type="project" value="UniProtKB-KW"/>
</dbReference>
<dbReference type="PANTHER" id="PTHR44307">
    <property type="entry name" value="PHOSPHOETHANOLAMINE METHYLTRANSFERASE"/>
    <property type="match status" value="1"/>
</dbReference>
<dbReference type="Pfam" id="PF08241">
    <property type="entry name" value="Methyltransf_11"/>
    <property type="match status" value="1"/>
</dbReference>